<evidence type="ECO:0000259" key="1">
    <source>
        <dbReference type="PROSITE" id="PS50943"/>
    </source>
</evidence>
<dbReference type="InterPro" id="IPR041413">
    <property type="entry name" value="MLTR_LBD"/>
</dbReference>
<reference evidence="3" key="1">
    <citation type="journal article" date="2019" name="Int. J. Syst. Evol. Microbiol.">
        <title>The Global Catalogue of Microorganisms (GCM) 10K type strain sequencing project: providing services to taxonomists for standard genome sequencing and annotation.</title>
        <authorList>
            <consortium name="The Broad Institute Genomics Platform"/>
            <consortium name="The Broad Institute Genome Sequencing Center for Infectious Disease"/>
            <person name="Wu L."/>
            <person name="Ma J."/>
        </authorList>
    </citation>
    <scope>NUCLEOTIDE SEQUENCE [LARGE SCALE GENOMIC DNA]</scope>
    <source>
        <strain evidence="3">CGMCC 1.15399</strain>
    </source>
</reference>
<dbReference type="RefSeq" id="WP_219538224.1">
    <property type="nucleotide sequence ID" value="NZ_JAHKRM010000045.1"/>
</dbReference>
<comment type="caution">
    <text evidence="2">The sequence shown here is derived from an EMBL/GenBank/DDBJ whole genome shotgun (WGS) entry which is preliminary data.</text>
</comment>
<sequence>MNREELGGFLRSRRGRIKPAEVGLAPGPRRQTPGLRREEVALLAGISVDYYIRLEQGRGPHPSDQVLTALGRALRLTGDEHDYLLRLADQSPARAEPAREVPANVLRLLDRLTDVPAMVINACYDVLAWNRMLVALIGDLSEVPPRQRNTLRWLFGNPAPTPDKLQLARQCVADLRATGRYPTDANIRALVDDLRETSPLFAGLWAARDIEIQRTLTKHMTHPIAGPMELDCDFLPIAGADQRLVLYTAAPGTPSHKALQRLRSPDA</sequence>
<dbReference type="PANTHER" id="PTHR35010:SF2">
    <property type="entry name" value="BLL4672 PROTEIN"/>
    <property type="match status" value="1"/>
</dbReference>
<dbReference type="EMBL" id="JBHUCM010000031">
    <property type="protein sequence ID" value="MFD1542094.1"/>
    <property type="molecule type" value="Genomic_DNA"/>
</dbReference>
<evidence type="ECO:0000313" key="2">
    <source>
        <dbReference type="EMBL" id="MFD1542094.1"/>
    </source>
</evidence>
<evidence type="ECO:0000313" key="3">
    <source>
        <dbReference type="Proteomes" id="UP001597097"/>
    </source>
</evidence>
<dbReference type="PROSITE" id="PS50943">
    <property type="entry name" value="HTH_CROC1"/>
    <property type="match status" value="1"/>
</dbReference>
<accession>A0ABW4GI36</accession>
<dbReference type="Proteomes" id="UP001597097">
    <property type="component" value="Unassembled WGS sequence"/>
</dbReference>
<organism evidence="2 3">
    <name type="scientific">Nonomuraea guangzhouensis</name>
    <dbReference type="NCBI Taxonomy" id="1291555"/>
    <lineage>
        <taxon>Bacteria</taxon>
        <taxon>Bacillati</taxon>
        <taxon>Actinomycetota</taxon>
        <taxon>Actinomycetes</taxon>
        <taxon>Streptosporangiales</taxon>
        <taxon>Streptosporangiaceae</taxon>
        <taxon>Nonomuraea</taxon>
    </lineage>
</organism>
<name>A0ABW4GI36_9ACTN</name>
<gene>
    <name evidence="2" type="ORF">ACFSJ0_33940</name>
</gene>
<dbReference type="InterPro" id="IPR001387">
    <property type="entry name" value="Cro/C1-type_HTH"/>
</dbReference>
<feature type="domain" description="HTH cro/C1-type" evidence="1">
    <location>
        <begin position="34"/>
        <end position="81"/>
    </location>
</feature>
<dbReference type="PANTHER" id="PTHR35010">
    <property type="entry name" value="BLL4672 PROTEIN-RELATED"/>
    <property type="match status" value="1"/>
</dbReference>
<dbReference type="Pfam" id="PF17765">
    <property type="entry name" value="MLTR_LBD"/>
    <property type="match status" value="1"/>
</dbReference>
<proteinExistence type="predicted"/>
<dbReference type="SMART" id="SM00530">
    <property type="entry name" value="HTH_XRE"/>
    <property type="match status" value="1"/>
</dbReference>
<dbReference type="CDD" id="cd00093">
    <property type="entry name" value="HTH_XRE"/>
    <property type="match status" value="1"/>
</dbReference>
<keyword evidence="3" id="KW-1185">Reference proteome</keyword>
<protein>
    <submittedName>
        <fullName evidence="2">Helix-turn-helix transcriptional regulator</fullName>
    </submittedName>
</protein>
<dbReference type="Pfam" id="PF13560">
    <property type="entry name" value="HTH_31"/>
    <property type="match status" value="1"/>
</dbReference>